<dbReference type="RefSeq" id="WP_002956836.1">
    <property type="nucleotide sequence ID" value="NC_020555.1"/>
</dbReference>
<reference evidence="2 5" key="2">
    <citation type="journal article" date="2012" name="J. Bacteriol.">
        <title>Complete Genome Sequence of Helicobacter cinaedi Type Strain ATCC BAA-847.</title>
        <authorList>
            <person name="Miyoshi-Akiyama T."/>
            <person name="Takeshita N."/>
            <person name="Ohmagari N."/>
            <person name="Kirikae T."/>
        </authorList>
    </citation>
    <scope>NUCLEOTIDE SEQUENCE [LARGE SCALE GENOMIC DNA]</scope>
    <source>
        <strain evidence="2 5">ATCC BAA-847</strain>
    </source>
</reference>
<dbReference type="GO" id="GO:0046406">
    <property type="term" value="F:magnesium protoporphyrin IX methyltransferase activity"/>
    <property type="evidence" value="ECO:0007669"/>
    <property type="project" value="UniProtKB-EC"/>
</dbReference>
<dbReference type="PANTHER" id="PTHR34009">
    <property type="entry name" value="PROTEIN STAR"/>
    <property type="match status" value="1"/>
</dbReference>
<feature type="domain" description="Methyltransferase FkbM" evidence="1">
    <location>
        <begin position="57"/>
        <end position="225"/>
    </location>
</feature>
<dbReference type="Proteomes" id="UP000006036">
    <property type="component" value="Chromosome 1"/>
</dbReference>
<keyword evidence="2" id="KW-0489">Methyltransferase</keyword>
<name>A0AAI8QH64_9HELI</name>
<protein>
    <submittedName>
        <fullName evidence="3">Methyltransferase, FkbM family</fullName>
    </submittedName>
    <submittedName>
        <fullName evidence="2">SAM-dependent methyltransferase</fullName>
        <ecNumber evidence="2">2.1.1.11</ecNumber>
    </submittedName>
</protein>
<accession>A0AAI8QH64</accession>
<evidence type="ECO:0000313" key="2">
    <source>
        <dbReference type="EMBL" id="BAM32413.1"/>
    </source>
</evidence>
<reference evidence="2" key="3">
    <citation type="submission" date="2012-07" db="EMBL/GenBank/DDBJ databases">
        <authorList>
            <person name="Akiyama T."/>
            <person name="Takeshita N."/>
            <person name="Ohmagari N."/>
            <person name="Kirikae T."/>
        </authorList>
    </citation>
    <scope>NUCLEOTIDE SEQUENCE</scope>
    <source>
        <strain evidence="2">ATCC BAA-847</strain>
    </source>
</reference>
<dbReference type="GO" id="GO:0032259">
    <property type="term" value="P:methylation"/>
    <property type="evidence" value="ECO:0007669"/>
    <property type="project" value="UniProtKB-KW"/>
</dbReference>
<dbReference type="GO" id="GO:0016197">
    <property type="term" value="P:endosomal transport"/>
    <property type="evidence" value="ECO:0007669"/>
    <property type="project" value="TreeGrafter"/>
</dbReference>
<dbReference type="EMBL" id="DS990392">
    <property type="protein sequence ID" value="EFR46956.1"/>
    <property type="molecule type" value="Genomic_DNA"/>
</dbReference>
<dbReference type="AlphaFoldDB" id="A0AAI8QH64"/>
<reference evidence="4" key="4">
    <citation type="journal article" date="2014" name="Genome Announc.">
        <title>Draft genome sequences of six enterohepatic helicobacter species isolated from humans and one from rhesus macaques.</title>
        <authorList>
            <person name="Shen Z."/>
            <person name="Sheh A."/>
            <person name="Young S.K."/>
            <person name="Abouelliel A."/>
            <person name="Ward D.V."/>
            <person name="Earl A.M."/>
            <person name="Fox J.G."/>
        </authorList>
    </citation>
    <scope>NUCLEOTIDE SEQUENCE [LARGE SCALE GENOMIC DNA]</scope>
    <source>
        <strain evidence="4">CCUG 18818</strain>
    </source>
</reference>
<dbReference type="SUPFAM" id="SSF53335">
    <property type="entry name" value="S-adenosyl-L-methionine-dependent methyltransferases"/>
    <property type="match status" value="1"/>
</dbReference>
<dbReference type="InterPro" id="IPR006342">
    <property type="entry name" value="FkbM_mtfrase"/>
</dbReference>
<dbReference type="Gene3D" id="3.40.50.150">
    <property type="entry name" value="Vaccinia Virus protein VP39"/>
    <property type="match status" value="1"/>
</dbReference>
<sequence>MVKSFLKKILPNKLQAWLIHIRNLHITRFHTKSYAIQGEDLILRELFEYAKSGFYVDVGAHHPFRFSNTYLFYKVGWRGLNIDAMPNSMKLFNRFRPRDINIECGVAFNGGGGSMIYYSFNEPALNGFSPILKTKYDNHPLYHLIDEISVPVRSLESILDEYLPQETHIDFLSVDVEGLDLEVLKSNNWDKYRPKVVVIECWDSDLKNIKYTDIYTFLTAHNYKLFAKTIYTLFFRSE</sequence>
<dbReference type="GO" id="GO:0005737">
    <property type="term" value="C:cytoplasm"/>
    <property type="evidence" value="ECO:0007669"/>
    <property type="project" value="GOC"/>
</dbReference>
<dbReference type="EC" id="2.1.1.11" evidence="2"/>
<keyword evidence="2" id="KW-0808">Transferase</keyword>
<dbReference type="InterPro" id="IPR053202">
    <property type="entry name" value="EGF_Rcpt_Signaling_Reg"/>
</dbReference>
<dbReference type="Proteomes" id="UP000005755">
    <property type="component" value="Unassembled WGS sequence"/>
</dbReference>
<dbReference type="PANTHER" id="PTHR34009:SF2">
    <property type="entry name" value="PROTEIN STAR"/>
    <property type="match status" value="1"/>
</dbReference>
<evidence type="ECO:0000313" key="3">
    <source>
        <dbReference type="EMBL" id="EFR46956.1"/>
    </source>
</evidence>
<dbReference type="KEGG" id="hcb:HCBAA847_1176"/>
<dbReference type="EMBL" id="AP012492">
    <property type="protein sequence ID" value="BAM32413.1"/>
    <property type="molecule type" value="Genomic_DNA"/>
</dbReference>
<organism evidence="2 5">
    <name type="scientific">Helicobacter cinaedi CCUG 18818 = ATCC BAA-847</name>
    <dbReference type="NCBI Taxonomy" id="537971"/>
    <lineage>
        <taxon>Bacteria</taxon>
        <taxon>Pseudomonadati</taxon>
        <taxon>Campylobacterota</taxon>
        <taxon>Epsilonproteobacteria</taxon>
        <taxon>Campylobacterales</taxon>
        <taxon>Helicobacteraceae</taxon>
        <taxon>Helicobacter</taxon>
    </lineage>
</organism>
<evidence type="ECO:0000313" key="4">
    <source>
        <dbReference type="Proteomes" id="UP000005755"/>
    </source>
</evidence>
<dbReference type="GO" id="GO:0005886">
    <property type="term" value="C:plasma membrane"/>
    <property type="evidence" value="ECO:0007669"/>
    <property type="project" value="TreeGrafter"/>
</dbReference>
<dbReference type="InterPro" id="IPR029063">
    <property type="entry name" value="SAM-dependent_MTases_sf"/>
</dbReference>
<dbReference type="Pfam" id="PF05050">
    <property type="entry name" value="Methyltransf_21"/>
    <property type="match status" value="1"/>
</dbReference>
<proteinExistence type="predicted"/>
<evidence type="ECO:0000313" key="5">
    <source>
        <dbReference type="Proteomes" id="UP000006036"/>
    </source>
</evidence>
<evidence type="ECO:0000259" key="1">
    <source>
        <dbReference type="Pfam" id="PF05050"/>
    </source>
</evidence>
<keyword evidence="4" id="KW-1185">Reference proteome</keyword>
<gene>
    <name evidence="2" type="ORF">HCBAA847_1176</name>
    <name evidence="3" type="ORF">HCCG_01504</name>
</gene>
<reference evidence="3" key="1">
    <citation type="submission" date="2008-08" db="EMBL/GenBank/DDBJ databases">
        <title>Annotation of Helicobacter cinaedi strain CCUG 18818.</title>
        <authorList>
            <consortium name="The Broad Institute Genome Sequencing Platform"/>
            <person name="Fox J.G."/>
            <person name="Shen Z."/>
            <person name="Charoenlap N."/>
            <person name="Schauer D.B."/>
            <person name="Ward D."/>
            <person name="Mehta T."/>
            <person name="Young S."/>
            <person name="Jaffe D."/>
            <person name="Gnerre S."/>
            <person name="Berlin A."/>
            <person name="Heiman D."/>
            <person name="Hepburn T."/>
            <person name="Shea T."/>
            <person name="Sykes S."/>
            <person name="Alvarado L."/>
            <person name="Kodira C."/>
            <person name="Borodovsky M."/>
            <person name="Lander E."/>
            <person name="Galagan J."/>
            <person name="Nusbaum C."/>
            <person name="Birren B."/>
        </authorList>
    </citation>
    <scope>NUCLEOTIDE SEQUENCE</scope>
    <source>
        <strain evidence="3">CCUG 18818</strain>
    </source>
</reference>
<dbReference type="GO" id="GO:0006888">
    <property type="term" value="P:endoplasmic reticulum to Golgi vesicle-mediated transport"/>
    <property type="evidence" value="ECO:0007669"/>
    <property type="project" value="TreeGrafter"/>
</dbReference>